<evidence type="ECO:0000256" key="1">
    <source>
        <dbReference type="SAM" id="Phobius"/>
    </source>
</evidence>
<dbReference type="PANTHER" id="PTHR34980:SF3">
    <property type="entry name" value="BLR8105 PROTEIN"/>
    <property type="match status" value="1"/>
</dbReference>
<name>A0ABS7FF26_9NEIS</name>
<proteinExistence type="predicted"/>
<dbReference type="EMBL" id="JAHDTB010000011">
    <property type="protein sequence ID" value="MBW8288680.1"/>
    <property type="molecule type" value="Genomic_DNA"/>
</dbReference>
<evidence type="ECO:0000313" key="2">
    <source>
        <dbReference type="EMBL" id="MBW8288680.1"/>
    </source>
</evidence>
<protein>
    <submittedName>
        <fullName evidence="2">DUF805 domain-containing protein</fullName>
    </submittedName>
</protein>
<reference evidence="2 3" key="1">
    <citation type="submission" date="2021-05" db="EMBL/GenBank/DDBJ databases">
        <title>Draft Whole Genome Sequencing Of Biosensor Chromobacterium violaceum Strain CV026 Reveals A Regulatory RNA In Chromobacterium violaceum Phenotype Regulatory Network.</title>
        <authorList>
            <person name="Hong K.W."/>
            <person name="Chan K.G."/>
            <person name="Chang C.-Y."/>
        </authorList>
    </citation>
    <scope>NUCLEOTIDE SEQUENCE [LARGE SCALE GENOMIC DNA]</scope>
    <source>
        <strain evidence="2 3">ATCC 31532</strain>
    </source>
</reference>
<accession>A0ABS7FF26</accession>
<keyword evidence="1" id="KW-1133">Transmembrane helix</keyword>
<dbReference type="Proteomes" id="UP000711178">
    <property type="component" value="Unassembled WGS sequence"/>
</dbReference>
<organism evidence="2 3">
    <name type="scientific">Chromobacterium subtsugae</name>
    <dbReference type="NCBI Taxonomy" id="251747"/>
    <lineage>
        <taxon>Bacteria</taxon>
        <taxon>Pseudomonadati</taxon>
        <taxon>Pseudomonadota</taxon>
        <taxon>Betaproteobacteria</taxon>
        <taxon>Neisseriales</taxon>
        <taxon>Chromobacteriaceae</taxon>
        <taxon>Chromobacterium</taxon>
    </lineage>
</organism>
<keyword evidence="3" id="KW-1185">Reference proteome</keyword>
<feature type="transmembrane region" description="Helical" evidence="1">
    <location>
        <begin position="40"/>
        <end position="60"/>
    </location>
</feature>
<dbReference type="Pfam" id="PF05656">
    <property type="entry name" value="DUF805"/>
    <property type="match status" value="1"/>
</dbReference>
<evidence type="ECO:0000313" key="3">
    <source>
        <dbReference type="Proteomes" id="UP000711178"/>
    </source>
</evidence>
<comment type="caution">
    <text evidence="2">The sequence shown here is derived from an EMBL/GenBank/DDBJ whole genome shotgun (WGS) entry which is preliminary data.</text>
</comment>
<gene>
    <name evidence="2" type="ORF">KIF53_13680</name>
</gene>
<keyword evidence="1" id="KW-0472">Membrane</keyword>
<keyword evidence="1" id="KW-0812">Transmembrane</keyword>
<feature type="transmembrane region" description="Helical" evidence="1">
    <location>
        <begin position="72"/>
        <end position="92"/>
    </location>
</feature>
<dbReference type="PANTHER" id="PTHR34980">
    <property type="entry name" value="INNER MEMBRANE PROTEIN-RELATED-RELATED"/>
    <property type="match status" value="1"/>
</dbReference>
<dbReference type="InterPro" id="IPR008523">
    <property type="entry name" value="DUF805"/>
</dbReference>
<sequence>MRRLLNEFLPAGRINRTGFLWRHAIVLPPALWLARQADSLACSAGTLASALLLLFLISAWTRRLHDLDRSGWRLLLAALPLFGPIILIATCLRPGRAIANRYGSAPGLREDYTTVQAS</sequence>